<evidence type="ECO:0008006" key="2">
    <source>
        <dbReference type="Google" id="ProtNLM"/>
    </source>
</evidence>
<evidence type="ECO:0000313" key="1">
    <source>
        <dbReference type="EMBL" id="CAA9320456.1"/>
    </source>
</evidence>
<reference evidence="1" key="1">
    <citation type="submission" date="2020-02" db="EMBL/GenBank/DDBJ databases">
        <authorList>
            <person name="Meier V. D."/>
        </authorList>
    </citation>
    <scope>NUCLEOTIDE SEQUENCE</scope>
    <source>
        <strain evidence="1">AVDCRST_MAG68</strain>
    </source>
</reference>
<proteinExistence type="predicted"/>
<organism evidence="1">
    <name type="scientific">uncultured Gemmatimonadota bacterium</name>
    <dbReference type="NCBI Taxonomy" id="203437"/>
    <lineage>
        <taxon>Bacteria</taxon>
        <taxon>Pseudomonadati</taxon>
        <taxon>Gemmatimonadota</taxon>
        <taxon>environmental samples</taxon>
    </lineage>
</organism>
<dbReference type="AlphaFoldDB" id="A0A6J4L2M2"/>
<dbReference type="Gene3D" id="2.40.160.20">
    <property type="match status" value="1"/>
</dbReference>
<sequence length="179" mass="19182">MTGRRPVRPLMEHFNRRRTLHLQRILVLAALLAALPRGAHSQERAVSLSVGARGYEGGAGTALVTSIRVESPLSRIFLIEAGSSVADPVEGVLRSATTVFEAQAQARVPGARVAPYVGIGAGYARIRSPTQPAQGKAVLSAGGGLRIAIRRQIGLVADARFRVPEPHFDVTLGLRYRFD</sequence>
<dbReference type="SUPFAM" id="SSF56925">
    <property type="entry name" value="OMPA-like"/>
    <property type="match status" value="1"/>
</dbReference>
<dbReference type="EMBL" id="CADCTW010000092">
    <property type="protein sequence ID" value="CAA9320456.1"/>
    <property type="molecule type" value="Genomic_DNA"/>
</dbReference>
<protein>
    <recommendedName>
        <fullName evidence="2">Outer membrane protein beta-barrel domain-containing protein</fullName>
    </recommendedName>
</protein>
<accession>A0A6J4L2M2</accession>
<gene>
    <name evidence="1" type="ORF">AVDCRST_MAG68-1826</name>
</gene>
<name>A0A6J4L2M2_9BACT</name>
<dbReference type="InterPro" id="IPR011250">
    <property type="entry name" value="OMP/PagP_B-barrel"/>
</dbReference>